<evidence type="ECO:0000256" key="2">
    <source>
        <dbReference type="ARBA" id="ARBA00022692"/>
    </source>
</evidence>
<gene>
    <name evidence="7" type="ORF">ABOD76_14150</name>
</gene>
<feature type="domain" description="Translocation and assembly module TamB C-terminal" evidence="6">
    <location>
        <begin position="2794"/>
        <end position="3167"/>
    </location>
</feature>
<organism evidence="7">
    <name type="scientific">Deinococcus sonorensis KR-87</name>
    <dbReference type="NCBI Taxonomy" id="694439"/>
    <lineage>
        <taxon>Bacteria</taxon>
        <taxon>Thermotogati</taxon>
        <taxon>Deinococcota</taxon>
        <taxon>Deinococci</taxon>
        <taxon>Deinococcales</taxon>
        <taxon>Deinococcaceae</taxon>
        <taxon>Deinococcus</taxon>
    </lineage>
</organism>
<accession>A0AAU7U9C3</accession>
<dbReference type="GO" id="GO:0009306">
    <property type="term" value="P:protein secretion"/>
    <property type="evidence" value="ECO:0007669"/>
    <property type="project" value="InterPro"/>
</dbReference>
<evidence type="ECO:0000256" key="4">
    <source>
        <dbReference type="ARBA" id="ARBA00023136"/>
    </source>
</evidence>
<evidence type="ECO:0000256" key="1">
    <source>
        <dbReference type="ARBA" id="ARBA00004167"/>
    </source>
</evidence>
<keyword evidence="2" id="KW-0812">Transmembrane</keyword>
<reference evidence="7" key="1">
    <citation type="submission" date="2024-06" db="EMBL/GenBank/DDBJ databases">
        <title>Draft Genome Sequence of Deinococcus sonorensis Type Strain KR-87, a Biofilm Producing Representative of the Genus Deinococcus.</title>
        <authorList>
            <person name="Boren L.S."/>
            <person name="Grosso R.A."/>
            <person name="Hugenberg-Cox A.N."/>
            <person name="Hill J.T.E."/>
            <person name="Albert C.M."/>
            <person name="Tuohy J.M."/>
        </authorList>
    </citation>
    <scope>NUCLEOTIDE SEQUENCE</scope>
    <source>
        <strain evidence="7">KR-87</strain>
    </source>
</reference>
<feature type="region of interest" description="Disordered" evidence="5">
    <location>
        <begin position="2870"/>
        <end position="2889"/>
    </location>
</feature>
<protein>
    <submittedName>
        <fullName evidence="7">Translocation/assembly module TamB domain-containing protein</fullName>
    </submittedName>
</protein>
<name>A0AAU7U9C3_9DEIO</name>
<dbReference type="KEGG" id="dsc:ABOD76_14150"/>
<dbReference type="RefSeq" id="WP_350242616.1">
    <property type="nucleotide sequence ID" value="NZ_CP158299.1"/>
</dbReference>
<dbReference type="InterPro" id="IPR007452">
    <property type="entry name" value="TamB_C"/>
</dbReference>
<evidence type="ECO:0000256" key="5">
    <source>
        <dbReference type="SAM" id="MobiDB-lite"/>
    </source>
</evidence>
<proteinExistence type="predicted"/>
<keyword evidence="3" id="KW-1133">Transmembrane helix</keyword>
<comment type="subcellular location">
    <subcellularLocation>
        <location evidence="1">Membrane</location>
        <topology evidence="1">Single-pass membrane protein</topology>
    </subcellularLocation>
</comment>
<dbReference type="EMBL" id="CP158299">
    <property type="protein sequence ID" value="XBV84579.1"/>
    <property type="molecule type" value="Genomic_DNA"/>
</dbReference>
<evidence type="ECO:0000313" key="7">
    <source>
        <dbReference type="EMBL" id="XBV84579.1"/>
    </source>
</evidence>
<evidence type="ECO:0000259" key="6">
    <source>
        <dbReference type="Pfam" id="PF04357"/>
    </source>
</evidence>
<dbReference type="GO" id="GO:0005886">
    <property type="term" value="C:plasma membrane"/>
    <property type="evidence" value="ECO:0007669"/>
    <property type="project" value="InterPro"/>
</dbReference>
<dbReference type="Pfam" id="PF04357">
    <property type="entry name" value="TamB"/>
    <property type="match status" value="1"/>
</dbReference>
<keyword evidence="4" id="KW-0472">Membrane</keyword>
<sequence length="3226" mass="328926">MNPRRIVFFALAALVVLLSLFGPSLFGQALLSRIGGDWTVQARSVGGPLWAPVLRGVTVRGPGTQARADLGRLHLASLNPFLRTARVDLTLHDATVDLRLSELLRPQGGGGGGGLTLLPGRLDLQNVQLNVNGQGYNVPNGHWTGRSLAAQNGMDGLELRGTTDDGALNAVARYRVVQGQLQGTATLDADATLLNAYWHNREGGAVQSGHIRGQYTFGQGAVRGDLKLNGGSLRVPQAGFVTVTDLSGQATQRGSKLTVQLNGRSWNGPVSAQGGLDLDARHWELTAQARPQLDALAQALGQTGKGQLLLQARAQGWSDVRVDASVSSPEGQFSVLPYQGLKADYVFLNKHGEERNALSFQTRTSFQGQQTLSGVWNFNQSGQLRWTGELLSKPLALAADIDADNVIAFRGQGLGGPVQGQYGLSSRAVSLDLTPDLYSVRGHLTASGTVNDLRLQVQDGQAGPFALAGSGRYDRSGLSADLGAVQLNLDRQLRGRWQARGLSTAGVSLSGSGQLQVPDSRLTGTLSAQVPLLDQTPSGPIALNWSRRQAEWTFAGGQFGWQGDTFTLKSSGLSASGFDLRGQLALTTALKATGTVTATSRSGRITARGLGDRVAIEAVQNGVRVQATTRLAPGYATTAQVVGTDIRGSVDLNDGVRFSLSTAGQTAQGTLQGQDWTVTGGVNLASLRPLVGGDLRGTARLNFRGQGGRADVNASGFGADISGTLTRQAGVLSSDLRLSAAGAVATLRGQLNPALDLRGPVTYQGQTLQAHVYGPYGQLQASVNGQTQPITVAGLTVPGQALSLQGTLTPGPAIRGTFGGLQLSYDQGRVRVQGTQPVSGYGQSGQLTVNAQYAPGFQGQVSARGALGPYAVQVNGPWTALATRLTGPGGLRASGTVSAPDQRYDLTVRGPLAGLYLQGRIQGQGTRPHGTLQLSDAAGGSATVRLNGLDNLTVQAGQLTVAGQTLSGTLTARNGLPSGTLTAGPLTVQAVNGQISARGTLAGHTVRASGRLRLPAQVSGLTLSVDGPLLSARANGDAARLTGSVTLKRQSAGVATLPAQTYPLQASITPLAVQVGGLGYAGGQWNGSARVGYQLSGQTGQLRLIGAGSTLSARPSGPVSGQVTLLPALGGQLQADLSPLRTLLPAQLQDVARLGRLQATLHPQSADLSLSGARYLDEPLGLSAAASWTSGLNVSGVLTHPGSRIPVQYQDGTLSVRQATLDAHALKPVLAASGQLRLDLTLPDLQLQRASGAATVNLTSSGQTARGQVRLSGGQLSADLNSTLGGQALTLRGPLYPRADARLTLDDLSATLRGDVRQQLNLAVNGAYQGRAVALTGTAGLKPAQASLTGTVAGLSLNLLAQDQAGWRLSGSFSSADLTALTGTAGQLSGTLNGPLDDLSLNAAGRVAGVEFTLPARYRSGALTLLGATAAVSQLKAQLSGQVYPALRLSGAATVTEYLPGRYALSVGGGYTKPDVRLNGRTTGGPQGLDAAGSTLTARLLGRDWRVTATGERLAGSARGVLGGSAPAGLMQARFTVNAPYHSGATTLQLQGLTGWSTTAGWLGLLKVGGEAAGQPLSAELRGNGVLQAQASLGVARLTATLPADLPYRPGGSVSLQRLDLGALWGRPSQLQLTSTAELGGTSWQRLSAQLNGQLTDAAGDLSGNLTASVQGGNATLALHGARLQADARLQDGQVLATLNSQPVTLARLLPTSAGVSSLRLSGQASASGTTSGGLSRLQLSGLNLSGVQTQLGDFSLSGSGSYTPDTLQADLQGTLLGGTVVASGQLPAGLKVAVAGLQGQGLERLGLDAADGTLQLSGPAQNPILAGTFTLARPEVRATVHLNGPARDPILNAGADLRGDYAGRLMLEARHLSLQAPYADLRLTGTAAQGQNTVRLDLAGRWPALKGRATAQLAALPDPLQLDGDGLGGYTLDAGTLGNGQLTLTGLNPSVSGRLHLTPLPLLGATGEASLDLTASGPLLNPLLSVQGRVAQAERSGVRVSGLGLSLSGTATTLNGTLTQGGQTVGQLQRQQLTLNGLAAQLPGVSAQASGRVTLSGTGSGTVQLNGSGVQASLKAAYAGGSIALSGTGTVAGFTADLNSTGSLHNGWTGQLNVSGGPAGVLTEPARLKLDGAIVQPQLSGSLGLVGAGVRMAASPLGVQLRLTDGPGARASGVLNLNLQKNLWSGQASLTRPEGSLAVQLSGQVGQPQAQLELRRGGWQASGTAAPGGVDLNVTDGLTAGRVRWNGSQLGVNLPGLQLDRLQLADLAGRLTASGTVNTRTLDGALSLQLQDGRSGYTLPVVNLPVEGSLTGSVQLSAGRVRAEAALQAPYGSVTFNANQGETRTTGALSARLTQGQGTLNADARLDADGLTGGVTVQQFPLTVAGLSPTLDGTVSLDGQRFVLNASATTSTAGGETGVDLSGSGGLADLLPQLTSLGGVQPTGEGYAVRASLGGLELSGLKVAPYLKGAVSGEASISDGGGTFVLRSGALTVGNTTLAARVEGTQVGGDWRLRGSLGSTQAATSTLVGALSGGVVSGTVQMRGLPADALIAAFSGPLPGQGLLTGIVRFRAPMSDPLSGDATVVAERLSVTGGMLDTQSQKPLTQTLTGSGVIRYANRELTSVDLHLSGAGRWDVTGAYTHRAVGVTANFQNTTFTPVLSLIPGIREQAPSLQGSLTVQVGGSYERPVGRLNASNLQGSVSGLSVQVPTLNAQLLDTGAFSADGRVLTGGTFGANGSITARGTLASLKLSGLTATYQGLLVPPSLGRIDNLSATLSQTADGYAVRAQAIGGSNVGSAVVSGELSPAINLSLTTRNFNLPVSLIFARESRINADLKVVQQGEASDAPINVSGQVTLGSLLLGQAAPGSGSGPSVLPAPGQSSGAAAAGSATGDVNYVSPLPEELTVFPETEAQQAASRAASPLLARLHFLNIPLRAPNGIRVDETLARAELGGALTLSGSGADPRLSGDIHALRGSVDLRDNEFALNTATATFDGTGVYPVLAVNATGDVPLNTGGLIGVQLTLDGRFVRQSGGASTLTLETHLTCTRNCTNAGSDYSANNPAAEAQLYALVALGTPDLTTLPSNLGNLGTSAIRTALNVFVLGEFQRNVAQALGLDVFRISADLPGENGSTTFGAKLTVGSYLTRQLYLQYQVDLTGQGLIDATYTTPDNRLTFKASTPIQGLNLTSLQPSFSAAYNVTGRSSVQIGVQSGNSTRVSFGYVYRW</sequence>
<evidence type="ECO:0000256" key="3">
    <source>
        <dbReference type="ARBA" id="ARBA00022989"/>
    </source>
</evidence>